<keyword evidence="3" id="KW-0134">Cell wall</keyword>
<feature type="chain" id="PRO_5043430164" evidence="10">
    <location>
        <begin position="26"/>
        <end position="419"/>
    </location>
</feature>
<keyword evidence="12" id="KW-1185">Reference proteome</keyword>
<evidence type="ECO:0000313" key="11">
    <source>
        <dbReference type="EMBL" id="KAK9725591.1"/>
    </source>
</evidence>
<dbReference type="Pfam" id="PF00295">
    <property type="entry name" value="Glyco_hydro_28"/>
    <property type="match status" value="1"/>
</dbReference>
<keyword evidence="7" id="KW-0961">Cell wall biogenesis/degradation</keyword>
<evidence type="ECO:0000256" key="6">
    <source>
        <dbReference type="ARBA" id="ARBA00023295"/>
    </source>
</evidence>
<reference evidence="11" key="1">
    <citation type="submission" date="2024-03" db="EMBL/GenBank/DDBJ databases">
        <title>WGS assembly of Saponaria officinalis var. Norfolk2.</title>
        <authorList>
            <person name="Jenkins J."/>
            <person name="Shu S."/>
            <person name="Grimwood J."/>
            <person name="Barry K."/>
            <person name="Goodstein D."/>
            <person name="Schmutz J."/>
            <person name="Leebens-Mack J."/>
            <person name="Osbourn A."/>
        </authorList>
    </citation>
    <scope>NUCLEOTIDE SEQUENCE [LARGE SCALE GENOMIC DNA]</scope>
    <source>
        <strain evidence="11">JIC</strain>
    </source>
</reference>
<dbReference type="GO" id="GO:0071555">
    <property type="term" value="P:cell wall organization"/>
    <property type="evidence" value="ECO:0007669"/>
    <property type="project" value="UniProtKB-KW"/>
</dbReference>
<evidence type="ECO:0000256" key="8">
    <source>
        <dbReference type="PROSITE-ProRule" id="PRU10052"/>
    </source>
</evidence>
<evidence type="ECO:0000256" key="7">
    <source>
        <dbReference type="ARBA" id="ARBA00023316"/>
    </source>
</evidence>
<feature type="signal peptide" evidence="10">
    <location>
        <begin position="1"/>
        <end position="25"/>
    </location>
</feature>
<dbReference type="SMART" id="SM00710">
    <property type="entry name" value="PbH1"/>
    <property type="match status" value="4"/>
</dbReference>
<dbReference type="PANTHER" id="PTHR31375">
    <property type="match status" value="1"/>
</dbReference>
<evidence type="ECO:0000313" key="12">
    <source>
        <dbReference type="Proteomes" id="UP001443914"/>
    </source>
</evidence>
<evidence type="ECO:0000256" key="9">
    <source>
        <dbReference type="RuleBase" id="RU361169"/>
    </source>
</evidence>
<evidence type="ECO:0000256" key="10">
    <source>
        <dbReference type="SAM" id="SignalP"/>
    </source>
</evidence>
<dbReference type="GO" id="GO:0005975">
    <property type="term" value="P:carbohydrate metabolic process"/>
    <property type="evidence" value="ECO:0007669"/>
    <property type="project" value="InterPro"/>
</dbReference>
<comment type="caution">
    <text evidence="11">The sequence shown here is derived from an EMBL/GenBank/DDBJ whole genome shotgun (WGS) entry which is preliminary data.</text>
</comment>
<gene>
    <name evidence="11" type="ORF">RND81_05G155600</name>
</gene>
<comment type="similarity">
    <text evidence="2 9">Belongs to the glycosyl hydrolase 28 family.</text>
</comment>
<dbReference type="InterPro" id="IPR011050">
    <property type="entry name" value="Pectin_lyase_fold/virulence"/>
</dbReference>
<keyword evidence="4" id="KW-0964">Secreted</keyword>
<evidence type="ECO:0000256" key="5">
    <source>
        <dbReference type="ARBA" id="ARBA00022801"/>
    </source>
</evidence>
<evidence type="ECO:0000256" key="1">
    <source>
        <dbReference type="ARBA" id="ARBA00004191"/>
    </source>
</evidence>
<keyword evidence="5 9" id="KW-0378">Hydrolase</keyword>
<evidence type="ECO:0000256" key="2">
    <source>
        <dbReference type="ARBA" id="ARBA00008834"/>
    </source>
</evidence>
<dbReference type="Gene3D" id="2.160.20.10">
    <property type="entry name" value="Single-stranded right-handed beta-helix, Pectin lyase-like"/>
    <property type="match status" value="1"/>
</dbReference>
<comment type="subcellular location">
    <subcellularLocation>
        <location evidence="1">Secreted</location>
        <location evidence="1">Cell wall</location>
    </subcellularLocation>
</comment>
<dbReference type="InterPro" id="IPR006626">
    <property type="entry name" value="PbH1"/>
</dbReference>
<dbReference type="PROSITE" id="PS00502">
    <property type="entry name" value="POLYGALACTURONASE"/>
    <property type="match status" value="1"/>
</dbReference>
<feature type="active site" evidence="8">
    <location>
        <position position="265"/>
    </location>
</feature>
<keyword evidence="6 9" id="KW-0326">Glycosidase</keyword>
<dbReference type="EMBL" id="JBDFQZ010000005">
    <property type="protein sequence ID" value="KAK9725591.1"/>
    <property type="molecule type" value="Genomic_DNA"/>
</dbReference>
<name>A0AAW1KYS0_SAPOF</name>
<dbReference type="InterPro" id="IPR000743">
    <property type="entry name" value="Glyco_hydro_28"/>
</dbReference>
<accession>A0AAW1KYS0</accession>
<organism evidence="11 12">
    <name type="scientific">Saponaria officinalis</name>
    <name type="common">Common soapwort</name>
    <name type="synonym">Lychnis saponaria</name>
    <dbReference type="NCBI Taxonomy" id="3572"/>
    <lineage>
        <taxon>Eukaryota</taxon>
        <taxon>Viridiplantae</taxon>
        <taxon>Streptophyta</taxon>
        <taxon>Embryophyta</taxon>
        <taxon>Tracheophyta</taxon>
        <taxon>Spermatophyta</taxon>
        <taxon>Magnoliopsida</taxon>
        <taxon>eudicotyledons</taxon>
        <taxon>Gunneridae</taxon>
        <taxon>Pentapetalae</taxon>
        <taxon>Caryophyllales</taxon>
        <taxon>Caryophyllaceae</taxon>
        <taxon>Caryophylleae</taxon>
        <taxon>Saponaria</taxon>
    </lineage>
</organism>
<proteinExistence type="inferred from homology"/>
<evidence type="ECO:0000256" key="4">
    <source>
        <dbReference type="ARBA" id="ARBA00022525"/>
    </source>
</evidence>
<dbReference type="FunFam" id="2.160.20.10:FF:000004">
    <property type="entry name" value="Pectin lyase-like superfamily protein"/>
    <property type="match status" value="1"/>
</dbReference>
<dbReference type="SUPFAM" id="SSF51126">
    <property type="entry name" value="Pectin lyase-like"/>
    <property type="match status" value="1"/>
</dbReference>
<dbReference type="InterPro" id="IPR012334">
    <property type="entry name" value="Pectin_lyas_fold"/>
</dbReference>
<protein>
    <submittedName>
        <fullName evidence="11">Uncharacterized protein</fullName>
    </submittedName>
</protein>
<dbReference type="Proteomes" id="UP001443914">
    <property type="component" value="Unassembled WGS sequence"/>
</dbReference>
<dbReference type="GO" id="GO:0004650">
    <property type="term" value="F:polygalacturonase activity"/>
    <property type="evidence" value="ECO:0007669"/>
    <property type="project" value="InterPro"/>
</dbReference>
<keyword evidence="10" id="KW-0732">Signal</keyword>
<dbReference type="AlphaFoldDB" id="A0AAW1KYS0"/>
<sequence length="419" mass="45171">MGKDLYIDLVLVVLFLITTNTLIEGRGKGGGLADGDGISAIPGPGEKVFNILNFDAKADGKTDNVEAFMGAFRAACDHPGKSRLLIPPGIFAVSQVVFAGPCKGPGPMVVQIVGTIRAVTDVSMYPEPEWLIFEDLNGLVIFGGGIVDGQGADVWKYADCDKNPDCSRLSSSIVLKRVTNGSIRRITSLNPMGFHFFITRSKNIRMQRLHIKAPADSPNTDGVHISSSDLIKLSRSRIETGDDCVGILQGSTQIAINKVFCGPGHGISIGSLGKYEDEEDVRGVQVKNCTLRDTTNGLRIKTFPYKPNVLPIQASGFLFQDIVLQNVKNPIIIDQEYCGSGHSCVRGPSKVKISDIYFQNIRGTTISPEAIYIKCSSAVPCQNIFLSNININGLKGPVTGSCDNAKINFFGIQIPFVKC</sequence>
<evidence type="ECO:0000256" key="3">
    <source>
        <dbReference type="ARBA" id="ARBA00022512"/>
    </source>
</evidence>